<reference evidence="5" key="1">
    <citation type="submission" date="2025-08" db="UniProtKB">
        <authorList>
            <consortium name="RefSeq"/>
        </authorList>
    </citation>
    <scope>IDENTIFICATION</scope>
</reference>
<keyword evidence="2" id="KW-0804">Transcription</keyword>
<dbReference type="GeneID" id="120262227"/>
<dbReference type="RefSeq" id="XP_039126242.1">
    <property type="nucleotide sequence ID" value="XM_039270308.1"/>
</dbReference>
<gene>
    <name evidence="5" type="primary">LOC120262227</name>
</gene>
<dbReference type="GO" id="GO:0006353">
    <property type="term" value="P:DNA-templated transcription termination"/>
    <property type="evidence" value="ECO:0007669"/>
    <property type="project" value="UniProtKB-KW"/>
</dbReference>
<protein>
    <submittedName>
        <fullName evidence="5">Transcription termination factor MTERF9, chloroplastic-like</fullName>
    </submittedName>
</protein>
<proteinExistence type="inferred from homology"/>
<name>A0AB40BFW7_DIOCR</name>
<keyword evidence="4" id="KW-1185">Reference proteome</keyword>
<evidence type="ECO:0000313" key="4">
    <source>
        <dbReference type="Proteomes" id="UP001515500"/>
    </source>
</evidence>
<sequence length="392" mass="44780">MMMFRFFIKKLCGPAFQHPSSRNPTFRCICCFSTSITEGTIPKPPSAVEFNYVGFSSEETLRASKPLNESTLPQQPELILGFLKRSGFDDIQIKNLVSRHPKWLLLDEETLQPKFKALQDLGFSGPDLAGFIIANPFGIFRDFEHNLLPKIEFWIDLLGSFEALIKLLKNNRRFLKRSLEKTIIPNVMMLRECGIPDIRIRSVVKHRPSFILQKPDRFKTLAAHVEKMGVPRSSGMFFWALSSLQSTSVARFNARLKLMKSLGWSKEDFNTAFCKNPLFLTPSLKVMKEKMEFLVNEVGCEPSYVANHPVLLSLSLEKRLIPRHWVLQMLKLRGLGNRKSLTTVMCCSDKKFINDFVLCHLKEIPELLGICSIGRKKKDGLDVLVQKLSVLA</sequence>
<dbReference type="SMART" id="SM00733">
    <property type="entry name" value="Mterf"/>
    <property type="match status" value="7"/>
</dbReference>
<dbReference type="GO" id="GO:0003676">
    <property type="term" value="F:nucleic acid binding"/>
    <property type="evidence" value="ECO:0007669"/>
    <property type="project" value="InterPro"/>
</dbReference>
<dbReference type="PANTHER" id="PTHR13068:SF236">
    <property type="entry name" value="OS02G0749800 PROTEIN"/>
    <property type="match status" value="1"/>
</dbReference>
<organism evidence="4 5">
    <name type="scientific">Dioscorea cayennensis subsp. rotundata</name>
    <name type="common">White Guinea yam</name>
    <name type="synonym">Dioscorea rotundata</name>
    <dbReference type="NCBI Taxonomy" id="55577"/>
    <lineage>
        <taxon>Eukaryota</taxon>
        <taxon>Viridiplantae</taxon>
        <taxon>Streptophyta</taxon>
        <taxon>Embryophyta</taxon>
        <taxon>Tracheophyta</taxon>
        <taxon>Spermatophyta</taxon>
        <taxon>Magnoliopsida</taxon>
        <taxon>Liliopsida</taxon>
        <taxon>Dioscoreales</taxon>
        <taxon>Dioscoreaceae</taxon>
        <taxon>Dioscorea</taxon>
    </lineage>
</organism>
<dbReference type="InterPro" id="IPR003690">
    <property type="entry name" value="MTERF"/>
</dbReference>
<dbReference type="AlphaFoldDB" id="A0AB40BFW7"/>
<dbReference type="Pfam" id="PF02536">
    <property type="entry name" value="mTERF"/>
    <property type="match status" value="1"/>
</dbReference>
<dbReference type="Gene3D" id="1.25.70.10">
    <property type="entry name" value="Transcription termination factor 3, mitochondrial"/>
    <property type="match status" value="1"/>
</dbReference>
<dbReference type="FunFam" id="1.25.70.10:FF:000001">
    <property type="entry name" value="Mitochondrial transcription termination factor-like"/>
    <property type="match status" value="1"/>
</dbReference>
<evidence type="ECO:0000256" key="3">
    <source>
        <dbReference type="ARBA" id="ARBA00022946"/>
    </source>
</evidence>
<accession>A0AB40BFW7</accession>
<dbReference type="Proteomes" id="UP001515500">
    <property type="component" value="Chromosome 5"/>
</dbReference>
<evidence type="ECO:0000256" key="1">
    <source>
        <dbReference type="ARBA" id="ARBA00007692"/>
    </source>
</evidence>
<evidence type="ECO:0000313" key="5">
    <source>
        <dbReference type="RefSeq" id="XP_039126242.1"/>
    </source>
</evidence>
<dbReference type="PANTHER" id="PTHR13068">
    <property type="entry name" value="CGI-12 PROTEIN-RELATED"/>
    <property type="match status" value="1"/>
</dbReference>
<keyword evidence="3" id="KW-0809">Transit peptide</keyword>
<keyword evidence="2" id="KW-0806">Transcription termination</keyword>
<dbReference type="InterPro" id="IPR038538">
    <property type="entry name" value="MTERF_sf"/>
</dbReference>
<keyword evidence="2" id="KW-0805">Transcription regulation</keyword>
<evidence type="ECO:0000256" key="2">
    <source>
        <dbReference type="ARBA" id="ARBA00022472"/>
    </source>
</evidence>
<comment type="similarity">
    <text evidence="1">Belongs to the mTERF family.</text>
</comment>